<dbReference type="GO" id="GO:0005524">
    <property type="term" value="F:ATP binding"/>
    <property type="evidence" value="ECO:0007669"/>
    <property type="project" value="UniProtKB-KW"/>
</dbReference>
<proteinExistence type="inferred from homology"/>
<feature type="transmembrane region" description="Helical" evidence="9">
    <location>
        <begin position="143"/>
        <end position="163"/>
    </location>
</feature>
<dbReference type="InterPro" id="IPR003439">
    <property type="entry name" value="ABC_transporter-like_ATP-bd"/>
</dbReference>
<dbReference type="PROSITE" id="PS50929">
    <property type="entry name" value="ABC_TM1F"/>
    <property type="match status" value="2"/>
</dbReference>
<evidence type="ECO:0000259" key="11">
    <source>
        <dbReference type="PROSITE" id="PS50929"/>
    </source>
</evidence>
<feature type="transmembrane region" description="Helical" evidence="9">
    <location>
        <begin position="866"/>
        <end position="883"/>
    </location>
</feature>
<dbReference type="SUPFAM" id="SSF52540">
    <property type="entry name" value="P-loop containing nucleoside triphosphate hydrolases"/>
    <property type="match status" value="2"/>
</dbReference>
<evidence type="ECO:0000256" key="5">
    <source>
        <dbReference type="ARBA" id="ARBA00022741"/>
    </source>
</evidence>
<dbReference type="InterPro" id="IPR039421">
    <property type="entry name" value="Type_1_exporter"/>
</dbReference>
<dbReference type="Pfam" id="PF00664">
    <property type="entry name" value="ABC_membrane"/>
    <property type="match status" value="2"/>
</dbReference>
<evidence type="ECO:0000256" key="1">
    <source>
        <dbReference type="ARBA" id="ARBA00004141"/>
    </source>
</evidence>
<sequence>MNIPEDVQLIQRLQRRSRYDAIQREGEVSRREEVEETSQTEEYEAPSKFITFFRLLSLSSCCDILCITLGLLCSFIQGGSTPFLGLLFGKMTDAFLQTSLLDEATNDTQLTLREVPRCNASNSSDEVCVTPEQWITQMRNYSLYYLIICCAIYVSAFLQTICWESSCEKQIFKLRKIFFSKILRQEISWYELKQEGDLSNKLWDDMEKIREGIGYKCSKVTQHFSTFVIGLTIGFWSNYKLTSSLLGFLPFLIWLSCLFTKFSSQSAKREQEKYSVASSIADQVLHSLRTVTAFGGERKEGERYKLAIEEGSKLVMKKYCYSAILIFTLTALKFLANSAAFVYGAHLIEKEDFKPGTVFVVIYSVLNSAFEVANLLPFWDNLILAINSAENIFRIIDRRPKIDSCSESGLRPELSNAYIEFKDVCFSYPCRENVQVLKNLSFTIESGETVAIIGPSGSGKSSIIKLLLRFYDPSNGEVWIDGHDIKKLNLKCLRNQIGVVSQEPVLFRGTIAENVRYGREDATMNDIEEACRLANAHTFISNLPNKYMTEVGPRGVQLSGGEKQRIAIARALIRNPRILLLDEATSALDSQNEACVQQALDQAMVGRTTIIVAHRLSTIRDVNRIFALKDGEIVESGNHEELMTNAGLYYDLVKAQERRIREKPISPDKYKTKEDDRIAAGPSTSKLQIQSPCVPPVNLQQQKSNHLFRLLKLNSSEWHYLMIGIFCAAIGGTTVPVKSFFYGQFYADFQMSVDKFNSAFFLSTILAVFGIISGIAYSLQTLAMSYSTEKLTTRLRSKSFMNILRQPASWFDEENYSIGKLLTRLSRDGAAVKSAGGMRISMSVQCAVSFIAGYIIALIYGWQLALILLIVVPFVMIASYYNLKQMRYSQVRDNQSKDNAGQVVSECLQNITTVQSLAKEHVFVNKYNHLLQMSYREIGSDVLRFACVQGLSETMICVMFTISFYIGSFLIASEFMGPSDVYRVLFAISLCAQNVGQTIGYLKDWKTARASAQNLLDLLDKKSELDPTSDEGLKPEIHGKITFNNVVFSYPSRPHVTVLDGLNFTVDAGETLALVGVSGSGKSTIISLLERFYLPNSGEILIDEYNISEINIGHLRGGLGLVTQEPDLFNCSVRENIAYGALHDSISDQDIIAAAKTANIHDFIMTLPQGYETVCGDHGAQVSGGEKQRIAIARAIVRQPKILLLDEATSALDTASEKVVQEALDRARTGRTSIIIAHRLSTVQNADKIAVINNGRIAEIGTHEQLISIEGGYYFKLTKRQQI</sequence>
<dbReference type="InterPro" id="IPR011527">
    <property type="entry name" value="ABC1_TM_dom"/>
</dbReference>
<dbReference type="Gene3D" id="3.40.50.300">
    <property type="entry name" value="P-loop containing nucleotide triphosphate hydrolases"/>
    <property type="match status" value="2"/>
</dbReference>
<feature type="domain" description="ABC transporter" evidence="10">
    <location>
        <begin position="419"/>
        <end position="655"/>
    </location>
</feature>
<evidence type="ECO:0000256" key="6">
    <source>
        <dbReference type="ARBA" id="ARBA00022840"/>
    </source>
</evidence>
<dbReference type="Pfam" id="PF00005">
    <property type="entry name" value="ABC_tran"/>
    <property type="match status" value="2"/>
</dbReference>
<dbReference type="InterPro" id="IPR017871">
    <property type="entry name" value="ABC_transporter-like_CS"/>
</dbReference>
<dbReference type="CDD" id="cd18578">
    <property type="entry name" value="ABC_6TM_Pgp_ABCB1_D2_like"/>
    <property type="match status" value="1"/>
</dbReference>
<evidence type="ECO:0000259" key="10">
    <source>
        <dbReference type="PROSITE" id="PS50893"/>
    </source>
</evidence>
<keyword evidence="5" id="KW-0547">Nucleotide-binding</keyword>
<dbReference type="SUPFAM" id="SSF90123">
    <property type="entry name" value="ABC transporter transmembrane region"/>
    <property type="match status" value="2"/>
</dbReference>
<dbReference type="InterPro" id="IPR027417">
    <property type="entry name" value="P-loop_NTPase"/>
</dbReference>
<dbReference type="FunFam" id="3.40.50.300:FF:000205">
    <property type="entry name" value="ABC transporter B family member 4"/>
    <property type="match status" value="2"/>
</dbReference>
<keyword evidence="7 9" id="KW-1133">Transmembrane helix</keyword>
<keyword evidence="3" id="KW-0813">Transport</keyword>
<feature type="transmembrane region" description="Helical" evidence="9">
    <location>
        <begin position="954"/>
        <end position="972"/>
    </location>
</feature>
<gene>
    <name evidence="12" type="ORF">O3M35_000171</name>
</gene>
<feature type="transmembrane region" description="Helical" evidence="9">
    <location>
        <begin position="357"/>
        <end position="379"/>
    </location>
</feature>
<evidence type="ECO:0000256" key="7">
    <source>
        <dbReference type="ARBA" id="ARBA00022989"/>
    </source>
</evidence>
<feature type="transmembrane region" description="Helical" evidence="9">
    <location>
        <begin position="842"/>
        <end position="860"/>
    </location>
</feature>
<keyword evidence="13" id="KW-1185">Reference proteome</keyword>
<dbReference type="GO" id="GO:0005743">
    <property type="term" value="C:mitochondrial inner membrane"/>
    <property type="evidence" value="ECO:0007669"/>
    <property type="project" value="TreeGrafter"/>
</dbReference>
<accession>A0AAW1DKL5</accession>
<evidence type="ECO:0000256" key="4">
    <source>
        <dbReference type="ARBA" id="ARBA00022692"/>
    </source>
</evidence>
<dbReference type="SMART" id="SM00382">
    <property type="entry name" value="AAA"/>
    <property type="match status" value="2"/>
</dbReference>
<feature type="transmembrane region" description="Helical" evidence="9">
    <location>
        <begin position="245"/>
        <end position="263"/>
    </location>
</feature>
<dbReference type="PANTHER" id="PTHR43394">
    <property type="entry name" value="ATP-DEPENDENT PERMEASE MDL1, MITOCHONDRIAL"/>
    <property type="match status" value="1"/>
</dbReference>
<reference evidence="12 13" key="1">
    <citation type="submission" date="2022-12" db="EMBL/GenBank/DDBJ databases">
        <title>Chromosome-level genome assembly of true bugs.</title>
        <authorList>
            <person name="Ma L."/>
            <person name="Li H."/>
        </authorList>
    </citation>
    <scope>NUCLEOTIDE SEQUENCE [LARGE SCALE GENOMIC DNA]</scope>
    <source>
        <strain evidence="12">Lab_2022b</strain>
    </source>
</reference>
<feature type="transmembrane region" description="Helical" evidence="9">
    <location>
        <begin position="759"/>
        <end position="779"/>
    </location>
</feature>
<dbReference type="Gene3D" id="1.20.1560.10">
    <property type="entry name" value="ABC transporter type 1, transmembrane domain"/>
    <property type="match status" value="1"/>
</dbReference>
<keyword evidence="4 9" id="KW-0812">Transmembrane</keyword>
<organism evidence="12 13">
    <name type="scientific">Rhynocoris fuscipes</name>
    <dbReference type="NCBI Taxonomy" id="488301"/>
    <lineage>
        <taxon>Eukaryota</taxon>
        <taxon>Metazoa</taxon>
        <taxon>Ecdysozoa</taxon>
        <taxon>Arthropoda</taxon>
        <taxon>Hexapoda</taxon>
        <taxon>Insecta</taxon>
        <taxon>Pterygota</taxon>
        <taxon>Neoptera</taxon>
        <taxon>Paraneoptera</taxon>
        <taxon>Hemiptera</taxon>
        <taxon>Heteroptera</taxon>
        <taxon>Panheteroptera</taxon>
        <taxon>Cimicomorpha</taxon>
        <taxon>Reduviidae</taxon>
        <taxon>Harpactorinae</taxon>
        <taxon>Harpactorini</taxon>
        <taxon>Rhynocoris</taxon>
    </lineage>
</organism>
<dbReference type="CDD" id="cd03249">
    <property type="entry name" value="ABC_MTABC3_MDL1_MDL2"/>
    <property type="match status" value="2"/>
</dbReference>
<feature type="transmembrane region" description="Helical" evidence="9">
    <location>
        <begin position="319"/>
        <end position="345"/>
    </location>
</feature>
<feature type="domain" description="ABC transmembrane type-1" evidence="11">
    <location>
        <begin position="723"/>
        <end position="1007"/>
    </location>
</feature>
<evidence type="ECO:0000313" key="12">
    <source>
        <dbReference type="EMBL" id="KAK9511534.1"/>
    </source>
</evidence>
<keyword evidence="8 9" id="KW-0472">Membrane</keyword>
<comment type="similarity">
    <text evidence="2">Belongs to the ABC transporter superfamily. ABCB family. Multidrug resistance exporter (TC 3.A.1.201) subfamily.</text>
</comment>
<name>A0AAW1DKL5_9HEMI</name>
<comment type="caution">
    <text evidence="12">The sequence shown here is derived from an EMBL/GenBank/DDBJ whole genome shotgun (WGS) entry which is preliminary data.</text>
</comment>
<dbReference type="InterPro" id="IPR003593">
    <property type="entry name" value="AAA+_ATPase"/>
</dbReference>
<comment type="subcellular location">
    <subcellularLocation>
        <location evidence="1">Membrane</location>
        <topology evidence="1">Multi-pass membrane protein</topology>
    </subcellularLocation>
</comment>
<dbReference type="GO" id="GO:0090374">
    <property type="term" value="P:oligopeptide export from mitochondrion"/>
    <property type="evidence" value="ECO:0007669"/>
    <property type="project" value="TreeGrafter"/>
</dbReference>
<evidence type="ECO:0000256" key="2">
    <source>
        <dbReference type="ARBA" id="ARBA00007577"/>
    </source>
</evidence>
<dbReference type="InterPro" id="IPR036640">
    <property type="entry name" value="ABC1_TM_sf"/>
</dbReference>
<evidence type="ECO:0000256" key="9">
    <source>
        <dbReference type="SAM" id="Phobius"/>
    </source>
</evidence>
<dbReference type="CDD" id="cd18577">
    <property type="entry name" value="ABC_6TM_Pgp_ABCB1_D1_like"/>
    <property type="match status" value="1"/>
</dbReference>
<keyword evidence="6" id="KW-0067">ATP-binding</keyword>
<dbReference type="PROSITE" id="PS50893">
    <property type="entry name" value="ABC_TRANSPORTER_2"/>
    <property type="match status" value="2"/>
</dbReference>
<feature type="transmembrane region" description="Helical" evidence="9">
    <location>
        <begin position="718"/>
        <end position="739"/>
    </location>
</feature>
<dbReference type="PANTHER" id="PTHR43394:SF27">
    <property type="entry name" value="ATP-DEPENDENT TRANSLOCASE ABCB1-LIKE"/>
    <property type="match status" value="1"/>
</dbReference>
<dbReference type="EMBL" id="JAPXFL010000001">
    <property type="protein sequence ID" value="KAK9511534.1"/>
    <property type="molecule type" value="Genomic_DNA"/>
</dbReference>
<protein>
    <submittedName>
        <fullName evidence="12">Uncharacterized protein</fullName>
    </submittedName>
</protein>
<dbReference type="GO" id="GO:0015421">
    <property type="term" value="F:ABC-type oligopeptide transporter activity"/>
    <property type="evidence" value="ECO:0007669"/>
    <property type="project" value="TreeGrafter"/>
</dbReference>
<feature type="domain" description="ABC transmembrane type-1" evidence="11">
    <location>
        <begin position="69"/>
        <end position="384"/>
    </location>
</feature>
<feature type="domain" description="ABC transporter" evidence="10">
    <location>
        <begin position="1041"/>
        <end position="1279"/>
    </location>
</feature>
<dbReference type="GO" id="GO:0016887">
    <property type="term" value="F:ATP hydrolysis activity"/>
    <property type="evidence" value="ECO:0007669"/>
    <property type="project" value="InterPro"/>
</dbReference>
<evidence type="ECO:0000313" key="13">
    <source>
        <dbReference type="Proteomes" id="UP001461498"/>
    </source>
</evidence>
<evidence type="ECO:0000256" key="3">
    <source>
        <dbReference type="ARBA" id="ARBA00022448"/>
    </source>
</evidence>
<dbReference type="PROSITE" id="PS00211">
    <property type="entry name" value="ABC_TRANSPORTER_1"/>
    <property type="match status" value="2"/>
</dbReference>
<evidence type="ECO:0000256" key="8">
    <source>
        <dbReference type="ARBA" id="ARBA00023136"/>
    </source>
</evidence>
<dbReference type="Proteomes" id="UP001461498">
    <property type="component" value="Unassembled WGS sequence"/>
</dbReference>